<gene>
    <name evidence="2" type="ORF">NE237_032074</name>
</gene>
<dbReference type="OrthoDB" id="681218at2759"/>
<organism evidence="2 3">
    <name type="scientific">Protea cynaroides</name>
    <dbReference type="NCBI Taxonomy" id="273540"/>
    <lineage>
        <taxon>Eukaryota</taxon>
        <taxon>Viridiplantae</taxon>
        <taxon>Streptophyta</taxon>
        <taxon>Embryophyta</taxon>
        <taxon>Tracheophyta</taxon>
        <taxon>Spermatophyta</taxon>
        <taxon>Magnoliopsida</taxon>
        <taxon>Proteales</taxon>
        <taxon>Proteaceae</taxon>
        <taxon>Protea</taxon>
    </lineage>
</organism>
<protein>
    <submittedName>
        <fullName evidence="2">Uncharacterized protein</fullName>
    </submittedName>
</protein>
<accession>A0A9Q0R341</accession>
<name>A0A9Q0R341_9MAGN</name>
<feature type="region of interest" description="Disordered" evidence="1">
    <location>
        <begin position="76"/>
        <end position="102"/>
    </location>
</feature>
<evidence type="ECO:0000256" key="1">
    <source>
        <dbReference type="SAM" id="MobiDB-lite"/>
    </source>
</evidence>
<proteinExistence type="predicted"/>
<reference evidence="2" key="1">
    <citation type="journal article" date="2023" name="Plant J.">
        <title>The genome of the king protea, Protea cynaroides.</title>
        <authorList>
            <person name="Chang J."/>
            <person name="Duong T.A."/>
            <person name="Schoeman C."/>
            <person name="Ma X."/>
            <person name="Roodt D."/>
            <person name="Barker N."/>
            <person name="Li Z."/>
            <person name="Van de Peer Y."/>
            <person name="Mizrachi E."/>
        </authorList>
    </citation>
    <scope>NUCLEOTIDE SEQUENCE</scope>
    <source>
        <tissue evidence="2">Young leaves</tissue>
    </source>
</reference>
<comment type="caution">
    <text evidence="2">The sequence shown here is derived from an EMBL/GenBank/DDBJ whole genome shotgun (WGS) entry which is preliminary data.</text>
</comment>
<keyword evidence="3" id="KW-1185">Reference proteome</keyword>
<sequence>MDTCVSNKYFEAGSRLTVVPKCHVNKNELSQNCMLNRVCELSPTIASRQGQTSVMEPDNYFEPVESLAMIQRSRSRQKALELRNSARANAERPSRKKGNCSVYSGRITRSRTACRQPNTIKELLELNKACDYTDDNGGDGAQTKTAKCPSSGNDLKEASSRQVDIFPCSDASGIGNQEKWNPDIAETASGQAEACAFLNVTLTKKTVVAKFHVNKNELLENCTSNGICELSPTIASPQGQTSVREPDNYLSQFNLWQGSKGPSQDKRL</sequence>
<dbReference type="Proteomes" id="UP001141806">
    <property type="component" value="Unassembled WGS sequence"/>
</dbReference>
<dbReference type="EMBL" id="JAMYWD010000001">
    <property type="protein sequence ID" value="KAJ4981237.1"/>
    <property type="molecule type" value="Genomic_DNA"/>
</dbReference>
<feature type="region of interest" description="Disordered" evidence="1">
    <location>
        <begin position="135"/>
        <end position="155"/>
    </location>
</feature>
<dbReference type="AlphaFoldDB" id="A0A9Q0R341"/>
<feature type="compositionally biased region" description="Polar residues" evidence="1">
    <location>
        <begin position="142"/>
        <end position="153"/>
    </location>
</feature>
<evidence type="ECO:0000313" key="3">
    <source>
        <dbReference type="Proteomes" id="UP001141806"/>
    </source>
</evidence>
<evidence type="ECO:0000313" key="2">
    <source>
        <dbReference type="EMBL" id="KAJ4981237.1"/>
    </source>
</evidence>